<evidence type="ECO:0000313" key="3">
    <source>
        <dbReference type="Proteomes" id="UP001501734"/>
    </source>
</evidence>
<feature type="transmembrane region" description="Helical" evidence="1">
    <location>
        <begin position="6"/>
        <end position="28"/>
    </location>
</feature>
<dbReference type="EMBL" id="BAABDL010000126">
    <property type="protein sequence ID" value="GAA4077964.1"/>
    <property type="molecule type" value="Genomic_DNA"/>
</dbReference>
<keyword evidence="1" id="KW-0812">Transmembrane</keyword>
<reference evidence="3" key="1">
    <citation type="journal article" date="2019" name="Int. J. Syst. Evol. Microbiol.">
        <title>The Global Catalogue of Microorganisms (GCM) 10K type strain sequencing project: providing services to taxonomists for standard genome sequencing and annotation.</title>
        <authorList>
            <consortium name="The Broad Institute Genomics Platform"/>
            <consortium name="The Broad Institute Genome Sequencing Center for Infectious Disease"/>
            <person name="Wu L."/>
            <person name="Ma J."/>
        </authorList>
    </citation>
    <scope>NUCLEOTIDE SEQUENCE [LARGE SCALE GENOMIC DNA]</scope>
    <source>
        <strain evidence="3">JCM 17250</strain>
    </source>
</reference>
<keyword evidence="1" id="KW-0472">Membrane</keyword>
<dbReference type="Proteomes" id="UP001501734">
    <property type="component" value="Unassembled WGS sequence"/>
</dbReference>
<gene>
    <name evidence="2" type="ORF">GCM10022410_23280</name>
</gene>
<protein>
    <recommendedName>
        <fullName evidence="4">DUF2726 domain-containing protein</fullName>
    </recommendedName>
</protein>
<evidence type="ECO:0000256" key="1">
    <source>
        <dbReference type="SAM" id="Phobius"/>
    </source>
</evidence>
<accession>A0ABP7VZP4</accession>
<keyword evidence="3" id="KW-1185">Reference proteome</keyword>
<evidence type="ECO:0000313" key="2">
    <source>
        <dbReference type="EMBL" id="GAA4077964.1"/>
    </source>
</evidence>
<comment type="caution">
    <text evidence="2">The sequence shown here is derived from an EMBL/GenBank/DDBJ whole genome shotgun (WGS) entry which is preliminary data.</text>
</comment>
<organism evidence="2 3">
    <name type="scientific">Amphibacillus indicireducens</name>
    <dbReference type="NCBI Taxonomy" id="1076330"/>
    <lineage>
        <taxon>Bacteria</taxon>
        <taxon>Bacillati</taxon>
        <taxon>Bacillota</taxon>
        <taxon>Bacilli</taxon>
        <taxon>Bacillales</taxon>
        <taxon>Bacillaceae</taxon>
        <taxon>Amphibacillus</taxon>
    </lineage>
</organism>
<sequence>MDRYYLLAIILTALIIMFTAKYFYLLHVHMVTNKTLRKHKVILSELHYSFEQIVYFHTLPSQIEAINKANRSQFRLKYDYDKFIFIKLNGIYIEIETDHEPIIIAYLPMENFMLPYLDEKNNEGSMDHALSKKVSLAKAIHPDTLKEMINEVYNQVPHGRYN</sequence>
<keyword evidence="1" id="KW-1133">Transmembrane helix</keyword>
<dbReference type="RefSeq" id="WP_344913368.1">
    <property type="nucleotide sequence ID" value="NZ_BAABDL010000126.1"/>
</dbReference>
<name>A0ABP7VZP4_9BACI</name>
<evidence type="ECO:0008006" key="4">
    <source>
        <dbReference type="Google" id="ProtNLM"/>
    </source>
</evidence>
<proteinExistence type="predicted"/>